<dbReference type="Pfam" id="PF21028">
    <property type="entry name" value="DUF1285_C"/>
    <property type="match status" value="1"/>
</dbReference>
<feature type="domain" description="DUF1285" evidence="3">
    <location>
        <begin position="121"/>
        <end position="216"/>
    </location>
</feature>
<dbReference type="Pfam" id="PF06938">
    <property type="entry name" value="DUF1285_N"/>
    <property type="match status" value="1"/>
</dbReference>
<dbReference type="InterPro" id="IPR048342">
    <property type="entry name" value="DUF1285_C"/>
</dbReference>
<evidence type="ECO:0000313" key="5">
    <source>
        <dbReference type="Proteomes" id="UP000554286"/>
    </source>
</evidence>
<organism evidence="4 5">
    <name type="scientific">Roseospira visakhapatnamensis</name>
    <dbReference type="NCBI Taxonomy" id="390880"/>
    <lineage>
        <taxon>Bacteria</taxon>
        <taxon>Pseudomonadati</taxon>
        <taxon>Pseudomonadota</taxon>
        <taxon>Alphaproteobacteria</taxon>
        <taxon>Rhodospirillales</taxon>
        <taxon>Rhodospirillaceae</taxon>
        <taxon>Roseospira</taxon>
    </lineage>
</organism>
<dbReference type="RefSeq" id="WP_184045099.1">
    <property type="nucleotide sequence ID" value="NZ_JACIGK010000014.1"/>
</dbReference>
<gene>
    <name evidence="4" type="ORF">GGD89_002190</name>
</gene>
<feature type="domain" description="DUF1285" evidence="2">
    <location>
        <begin position="61"/>
        <end position="120"/>
    </location>
</feature>
<dbReference type="InterPro" id="IPR048341">
    <property type="entry name" value="DUF1285_N"/>
</dbReference>
<evidence type="ECO:0000313" key="4">
    <source>
        <dbReference type="EMBL" id="MBB4266558.1"/>
    </source>
</evidence>
<evidence type="ECO:0000256" key="1">
    <source>
        <dbReference type="SAM" id="MobiDB-lite"/>
    </source>
</evidence>
<proteinExistence type="predicted"/>
<feature type="region of interest" description="Disordered" evidence="1">
    <location>
        <begin position="1"/>
        <end position="54"/>
    </location>
</feature>
<comment type="caution">
    <text evidence="4">The sequence shown here is derived from an EMBL/GenBank/DDBJ whole genome shotgun (WGS) entry which is preliminary data.</text>
</comment>
<accession>A0A7W6RDM1</accession>
<protein>
    <recommendedName>
        <fullName evidence="6">DUF1285 domain-containing protein</fullName>
    </recommendedName>
</protein>
<dbReference type="Gene3D" id="2.30.270.10">
    <property type="entry name" value="duf1285 protein"/>
    <property type="match status" value="1"/>
</dbReference>
<dbReference type="Gene3D" id="3.10.540.10">
    <property type="entry name" value="duf1285 like domain"/>
    <property type="match status" value="1"/>
</dbReference>
<name>A0A7W6RDM1_9PROT</name>
<evidence type="ECO:0000259" key="3">
    <source>
        <dbReference type="Pfam" id="PF21028"/>
    </source>
</evidence>
<sequence length="228" mass="24851">MGPNARGSATARSDASVGAPEGVPRGRHDPGADPAARRSTADGPPRLAVLDTPGAGGRARHFCGDLGLSIDRDGTWHYQGSPIGRKEMVCLFASVLHRAEDGSYWMVTPVEVGRVEVADVPFLAVEMFVDGGCGRSQSISFRTNCDEVVTVDRDHPLRLEHDPVTREPRPYVRVRDGLDARLTRSVYYDLVARGVETNEAGRTLFGVWSRSLFFCLGTLDEADWTARP</sequence>
<dbReference type="InterPro" id="IPR023361">
    <property type="entry name" value="DUF1285_beta_roll_sf"/>
</dbReference>
<evidence type="ECO:0008006" key="6">
    <source>
        <dbReference type="Google" id="ProtNLM"/>
    </source>
</evidence>
<feature type="compositionally biased region" description="Basic and acidic residues" evidence="1">
    <location>
        <begin position="24"/>
        <end position="40"/>
    </location>
</feature>
<reference evidence="4 5" key="1">
    <citation type="submission" date="2020-08" db="EMBL/GenBank/DDBJ databases">
        <title>Genome sequencing of Purple Non-Sulfur Bacteria from various extreme environments.</title>
        <authorList>
            <person name="Mayer M."/>
        </authorList>
    </citation>
    <scope>NUCLEOTIDE SEQUENCE [LARGE SCALE GENOMIC DNA]</scope>
    <source>
        <strain evidence="4 5">JA131</strain>
    </source>
</reference>
<dbReference type="AlphaFoldDB" id="A0A7W6RDM1"/>
<evidence type="ECO:0000259" key="2">
    <source>
        <dbReference type="Pfam" id="PF06938"/>
    </source>
</evidence>
<dbReference type="EMBL" id="JACIGK010000014">
    <property type="protein sequence ID" value="MBB4266558.1"/>
    <property type="molecule type" value="Genomic_DNA"/>
</dbReference>
<keyword evidence="5" id="KW-1185">Reference proteome</keyword>
<dbReference type="Proteomes" id="UP000554286">
    <property type="component" value="Unassembled WGS sequence"/>
</dbReference>